<name>A0A250VCJ6_STROL</name>
<comment type="caution">
    <text evidence="2">The sequence shown here is derived from an EMBL/GenBank/DDBJ whole genome shotgun (WGS) entry which is preliminary data.</text>
</comment>
<accession>A0A250VCJ6</accession>
<sequence>MSSQPATTTLWRPTGPKELDLVRQSGWHAWPPRLPEQPIFYPVLNEDYAIRIARDWNVKHDGAGFVTRFEVESEFLSRYPVQQVGGRTILELWVPAEELDEFNAHIVGEIRLTHEFSHREAPVPEGEGPVAGEPAAGAPHT</sequence>
<keyword evidence="3" id="KW-1185">Reference proteome</keyword>
<proteinExistence type="predicted"/>
<organism evidence="2 3">
    <name type="scientific">Streptomyces olivochromogenes</name>
    <dbReference type="NCBI Taxonomy" id="1963"/>
    <lineage>
        <taxon>Bacteria</taxon>
        <taxon>Bacillati</taxon>
        <taxon>Actinomycetota</taxon>
        <taxon>Actinomycetes</taxon>
        <taxon>Kitasatosporales</taxon>
        <taxon>Streptomycetaceae</taxon>
        <taxon>Streptomyces</taxon>
    </lineage>
</organism>
<gene>
    <name evidence="2" type="ORF">SO3561_03311</name>
</gene>
<dbReference type="AlphaFoldDB" id="A0A250VCJ6"/>
<feature type="compositionally biased region" description="Low complexity" evidence="1">
    <location>
        <begin position="123"/>
        <end position="141"/>
    </location>
</feature>
<evidence type="ECO:0008006" key="4">
    <source>
        <dbReference type="Google" id="ProtNLM"/>
    </source>
</evidence>
<evidence type="ECO:0000313" key="2">
    <source>
        <dbReference type="EMBL" id="GAX51804.1"/>
    </source>
</evidence>
<protein>
    <recommendedName>
        <fullName evidence="4">ADP-ribosylation/crystallin J1</fullName>
    </recommendedName>
</protein>
<evidence type="ECO:0000313" key="3">
    <source>
        <dbReference type="Proteomes" id="UP000217446"/>
    </source>
</evidence>
<evidence type="ECO:0000256" key="1">
    <source>
        <dbReference type="SAM" id="MobiDB-lite"/>
    </source>
</evidence>
<reference evidence="3" key="1">
    <citation type="submission" date="2017-05" db="EMBL/GenBank/DDBJ databases">
        <title>Streptomyces olivochromogenes NBRC 3561 whole genome shotgun sequence.</title>
        <authorList>
            <person name="Dohra H."/>
            <person name="Kodani S."/>
        </authorList>
    </citation>
    <scope>NUCLEOTIDE SEQUENCE [LARGE SCALE GENOMIC DNA]</scope>
    <source>
        <strain evidence="3">NBRC 3561</strain>
    </source>
</reference>
<dbReference type="Proteomes" id="UP000217446">
    <property type="component" value="Unassembled WGS sequence"/>
</dbReference>
<dbReference type="EMBL" id="BDQI01000005">
    <property type="protein sequence ID" value="GAX51804.1"/>
    <property type="molecule type" value="Genomic_DNA"/>
</dbReference>
<feature type="region of interest" description="Disordered" evidence="1">
    <location>
        <begin position="120"/>
        <end position="141"/>
    </location>
</feature>